<dbReference type="EC" id="3.2.1.23" evidence="5"/>
<dbReference type="PROSITE" id="PS01182">
    <property type="entry name" value="GLYCOSYL_HYDROL_F35"/>
    <property type="match status" value="1"/>
</dbReference>
<dbReference type="PRINTS" id="PR00742">
    <property type="entry name" value="GLHYDRLASE35"/>
</dbReference>
<evidence type="ECO:0000313" key="12">
    <source>
        <dbReference type="Proteomes" id="UP001168821"/>
    </source>
</evidence>
<dbReference type="PIRSF" id="PIRSF006336">
    <property type="entry name" value="B-gal"/>
    <property type="match status" value="1"/>
</dbReference>
<dbReference type="InterPro" id="IPR031330">
    <property type="entry name" value="Gly_Hdrlase_35_cat"/>
</dbReference>
<evidence type="ECO:0000259" key="9">
    <source>
        <dbReference type="Pfam" id="PF21317"/>
    </source>
</evidence>
<sequence>MKTKFSTLAFQLFLAFASSADLPTLYQYYTSDGITSGLSVDQPYFTLNGKNITLYSGEMHYFRIPPQYWRDRLRKLRAAGLNTVATYIPWNLHEPRNGSFDFGSGGSDMEMFLDLEGFLAAAQEEDVLVIARSGPYICAEWEWGGFPSWLLRDENVKVRTSEETFMRYVERYLSTLLSLLAKYQFTNGGPIVAFQVENEYGNSPTNDKVYLQQLYDIFKHYGIVELLVTADSPKRGTAGTLPGVLFQTANYGSYPVELLGALEEMQPGQPLMAMEFYSGWFDHWSESHHTKSDGSVRRDYEASLTYPASVNLYMFHGGTNWGFLNGATIGPGDNSGLAPTTSSYDYNAPLTEAGDYTSKYDMIKGLIEQYNPIQTLTPEPPALIERQAYPAVPIHSQLSLNDILSKFDDSIPSSTTLSMEQLPINDNSGQSYGYIVYRQEGLTISADSTLTITGHVRDTVMILVDGVLISNSLSSSDDFNNFGYWRLENSTISLTSTDLTDATLDIVIENWGRGNSGHMYRQVKGLVEDNHVYLNGQELSSWLIFPLEFKSSWTKKLTGWSSVDSTSLSKGPGLYKATLSVDEDRTDTFLDMSEWNKGVVIVNGFVLGRYAFIGPQQTLYLPGPFLQPGDNEIVIFEHFEPAAEVKFSQDAIFNNL</sequence>
<keyword evidence="2 5" id="KW-0378">Hydrolase</keyword>
<dbReference type="Pfam" id="PF21467">
    <property type="entry name" value="BetaGal_gal-bd"/>
    <property type="match status" value="1"/>
</dbReference>
<dbReference type="InterPro" id="IPR019801">
    <property type="entry name" value="Glyco_hydro_35_CS"/>
</dbReference>
<dbReference type="SUPFAM" id="SSF51445">
    <property type="entry name" value="(Trans)glycosidases"/>
    <property type="match status" value="1"/>
</dbReference>
<dbReference type="Gene3D" id="3.20.20.80">
    <property type="entry name" value="Glycosidases"/>
    <property type="match status" value="1"/>
</dbReference>
<comment type="caution">
    <text evidence="11">The sequence shown here is derived from an EMBL/GenBank/DDBJ whole genome shotgun (WGS) entry which is preliminary data.</text>
</comment>
<evidence type="ECO:0000256" key="1">
    <source>
        <dbReference type="ARBA" id="ARBA00009809"/>
    </source>
</evidence>
<dbReference type="InterPro" id="IPR048913">
    <property type="entry name" value="BetaGal_gal-bd"/>
</dbReference>
<feature type="domain" description="Beta-galactosidase galactose-binding" evidence="10">
    <location>
        <begin position="572"/>
        <end position="631"/>
    </location>
</feature>
<evidence type="ECO:0000256" key="4">
    <source>
        <dbReference type="PIRSR" id="PIRSR006336-1"/>
    </source>
</evidence>
<comment type="similarity">
    <text evidence="1 6">Belongs to the glycosyl hydrolase 35 family.</text>
</comment>
<evidence type="ECO:0000256" key="7">
    <source>
        <dbReference type="SAM" id="SignalP"/>
    </source>
</evidence>
<dbReference type="AlphaFoldDB" id="A0AA38IYR1"/>
<accession>A0AA38IYR1</accession>
<protein>
    <recommendedName>
        <fullName evidence="5">Beta-galactosidase</fullName>
        <ecNumber evidence="5">3.2.1.23</ecNumber>
    </recommendedName>
</protein>
<dbReference type="Pfam" id="PF21317">
    <property type="entry name" value="BetaGal_ABD_1"/>
    <property type="match status" value="1"/>
</dbReference>
<dbReference type="InterPro" id="IPR017853">
    <property type="entry name" value="GH"/>
</dbReference>
<keyword evidence="3 5" id="KW-0326">Glycosidase</keyword>
<dbReference type="GO" id="GO:0004565">
    <property type="term" value="F:beta-galactosidase activity"/>
    <property type="evidence" value="ECO:0007669"/>
    <property type="project" value="UniProtKB-EC"/>
</dbReference>
<dbReference type="PANTHER" id="PTHR23421">
    <property type="entry name" value="BETA-GALACTOSIDASE RELATED"/>
    <property type="match status" value="1"/>
</dbReference>
<dbReference type="InterPro" id="IPR001944">
    <property type="entry name" value="Glycoside_Hdrlase_35"/>
</dbReference>
<feature type="domain" description="Beta-galactosidase 1-like first all-beta" evidence="9">
    <location>
        <begin position="429"/>
        <end position="548"/>
    </location>
</feature>
<dbReference type="InterPro" id="IPR048912">
    <property type="entry name" value="BetaGal1-like_ABD1"/>
</dbReference>
<keyword evidence="12" id="KW-1185">Reference proteome</keyword>
<evidence type="ECO:0000256" key="3">
    <source>
        <dbReference type="ARBA" id="ARBA00023295"/>
    </source>
</evidence>
<feature type="domain" description="Glycoside hydrolase 35 catalytic" evidence="8">
    <location>
        <begin position="45"/>
        <end position="369"/>
    </location>
</feature>
<gene>
    <name evidence="11" type="ORF">Zmor_000126</name>
</gene>
<evidence type="ECO:0000256" key="2">
    <source>
        <dbReference type="ARBA" id="ARBA00022801"/>
    </source>
</evidence>
<dbReference type="Gene3D" id="2.60.120.260">
    <property type="entry name" value="Galactose-binding domain-like"/>
    <property type="match status" value="2"/>
</dbReference>
<feature type="signal peptide" evidence="7">
    <location>
        <begin position="1"/>
        <end position="20"/>
    </location>
</feature>
<name>A0AA38IYR1_9CUCU</name>
<comment type="catalytic activity">
    <reaction evidence="5">
        <text>Hydrolysis of terminal non-reducing beta-D-galactose residues in beta-D-galactosides.</text>
        <dbReference type="EC" id="3.2.1.23"/>
    </reaction>
</comment>
<evidence type="ECO:0000259" key="10">
    <source>
        <dbReference type="Pfam" id="PF21467"/>
    </source>
</evidence>
<feature type="active site" description="Nucleophile" evidence="4">
    <location>
        <position position="275"/>
    </location>
</feature>
<dbReference type="Pfam" id="PF01301">
    <property type="entry name" value="Glyco_hydro_35"/>
    <property type="match status" value="1"/>
</dbReference>
<feature type="chain" id="PRO_5041418569" description="Beta-galactosidase" evidence="7">
    <location>
        <begin position="21"/>
        <end position="656"/>
    </location>
</feature>
<organism evidence="11 12">
    <name type="scientific">Zophobas morio</name>
    <dbReference type="NCBI Taxonomy" id="2755281"/>
    <lineage>
        <taxon>Eukaryota</taxon>
        <taxon>Metazoa</taxon>
        <taxon>Ecdysozoa</taxon>
        <taxon>Arthropoda</taxon>
        <taxon>Hexapoda</taxon>
        <taxon>Insecta</taxon>
        <taxon>Pterygota</taxon>
        <taxon>Neoptera</taxon>
        <taxon>Endopterygota</taxon>
        <taxon>Coleoptera</taxon>
        <taxon>Polyphaga</taxon>
        <taxon>Cucujiformia</taxon>
        <taxon>Tenebrionidae</taxon>
        <taxon>Zophobas</taxon>
    </lineage>
</organism>
<dbReference type="InterPro" id="IPR008979">
    <property type="entry name" value="Galactose-bd-like_sf"/>
</dbReference>
<evidence type="ECO:0000313" key="11">
    <source>
        <dbReference type="EMBL" id="KAJ3664570.1"/>
    </source>
</evidence>
<dbReference type="FunFam" id="2.60.120.260:FF:000049">
    <property type="entry name" value="Beta-galactosidase"/>
    <property type="match status" value="1"/>
</dbReference>
<evidence type="ECO:0000259" key="8">
    <source>
        <dbReference type="Pfam" id="PF01301"/>
    </source>
</evidence>
<proteinExistence type="inferred from homology"/>
<dbReference type="SUPFAM" id="SSF49785">
    <property type="entry name" value="Galactose-binding domain-like"/>
    <property type="match status" value="1"/>
</dbReference>
<reference evidence="11" key="1">
    <citation type="journal article" date="2023" name="G3 (Bethesda)">
        <title>Whole genome assemblies of Zophobas morio and Tenebrio molitor.</title>
        <authorList>
            <person name="Kaur S."/>
            <person name="Stinson S.A."/>
            <person name="diCenzo G.C."/>
        </authorList>
    </citation>
    <scope>NUCLEOTIDE SEQUENCE</scope>
    <source>
        <strain evidence="11">QUZm001</strain>
    </source>
</reference>
<feature type="active site" description="Proton donor" evidence="4">
    <location>
        <position position="199"/>
    </location>
</feature>
<dbReference type="EMBL" id="JALNTZ010000001">
    <property type="protein sequence ID" value="KAJ3664570.1"/>
    <property type="molecule type" value="Genomic_DNA"/>
</dbReference>
<evidence type="ECO:0000256" key="6">
    <source>
        <dbReference type="RuleBase" id="RU003679"/>
    </source>
</evidence>
<dbReference type="GO" id="GO:0005975">
    <property type="term" value="P:carbohydrate metabolic process"/>
    <property type="evidence" value="ECO:0007669"/>
    <property type="project" value="InterPro"/>
</dbReference>
<dbReference type="InterPro" id="IPR026283">
    <property type="entry name" value="B-gal_1-like"/>
</dbReference>
<keyword evidence="7" id="KW-0732">Signal</keyword>
<evidence type="ECO:0000256" key="5">
    <source>
        <dbReference type="RuleBase" id="RU000675"/>
    </source>
</evidence>
<dbReference type="Proteomes" id="UP001168821">
    <property type="component" value="Unassembled WGS sequence"/>
</dbReference>